<comment type="caution">
    <text evidence="1">The sequence shown here is derived from an EMBL/GenBank/DDBJ whole genome shotgun (WGS) entry which is preliminary data.</text>
</comment>
<gene>
    <name evidence="1" type="ORF">LCGC14_3159270</name>
</gene>
<organism evidence="1">
    <name type="scientific">marine sediment metagenome</name>
    <dbReference type="NCBI Taxonomy" id="412755"/>
    <lineage>
        <taxon>unclassified sequences</taxon>
        <taxon>metagenomes</taxon>
        <taxon>ecological metagenomes</taxon>
    </lineage>
</organism>
<sequence>MTFAFPPDRGYNGYKVERPWLGMVTEAPSISLPPGAFTEALNFLFLRGRVQTRPRLNAYSTTPDGKTVYAIRSYKDT</sequence>
<feature type="non-terminal residue" evidence="1">
    <location>
        <position position="77"/>
    </location>
</feature>
<evidence type="ECO:0000313" key="1">
    <source>
        <dbReference type="EMBL" id="KKK47032.1"/>
    </source>
</evidence>
<proteinExistence type="predicted"/>
<reference evidence="1" key="1">
    <citation type="journal article" date="2015" name="Nature">
        <title>Complex archaea that bridge the gap between prokaryotes and eukaryotes.</title>
        <authorList>
            <person name="Spang A."/>
            <person name="Saw J.H."/>
            <person name="Jorgensen S.L."/>
            <person name="Zaremba-Niedzwiedzka K."/>
            <person name="Martijn J."/>
            <person name="Lind A.E."/>
            <person name="van Eijk R."/>
            <person name="Schleper C."/>
            <person name="Guy L."/>
            <person name="Ettema T.J."/>
        </authorList>
    </citation>
    <scope>NUCLEOTIDE SEQUENCE</scope>
</reference>
<dbReference type="AlphaFoldDB" id="A0A0F8VRU3"/>
<name>A0A0F8VRU3_9ZZZZ</name>
<dbReference type="EMBL" id="LAZR01069784">
    <property type="protein sequence ID" value="KKK47032.1"/>
    <property type="molecule type" value="Genomic_DNA"/>
</dbReference>
<accession>A0A0F8VRU3</accession>
<protein>
    <submittedName>
        <fullName evidence="1">Uncharacterized protein</fullName>
    </submittedName>
</protein>